<protein>
    <recommendedName>
        <fullName evidence="5">Hypoxia up-regulated protein 1</fullName>
    </recommendedName>
</protein>
<dbReference type="Proteomes" id="UP000270094">
    <property type="component" value="Unassembled WGS sequence"/>
</dbReference>
<evidence type="ECO:0000256" key="2">
    <source>
        <dbReference type="ARBA" id="ARBA00022741"/>
    </source>
</evidence>
<comment type="similarity">
    <text evidence="1">Belongs to the heat shock protein 70 family.</text>
</comment>
<gene>
    <name evidence="7" type="ORF">SVUK_LOCUS3372</name>
</gene>
<feature type="region of interest" description="Disordered" evidence="6">
    <location>
        <begin position="205"/>
        <end position="282"/>
    </location>
</feature>
<dbReference type="InterPro" id="IPR029048">
    <property type="entry name" value="HSP70_C_sf"/>
</dbReference>
<dbReference type="InterPro" id="IPR013126">
    <property type="entry name" value="Hsp_70_fam"/>
</dbReference>
<dbReference type="GO" id="GO:0140662">
    <property type="term" value="F:ATP-dependent protein folding chaperone"/>
    <property type="evidence" value="ECO:0007669"/>
    <property type="project" value="InterPro"/>
</dbReference>
<dbReference type="SUPFAM" id="SSF100934">
    <property type="entry name" value="Heat shock protein 70kD (HSP70), C-terminal subdomain"/>
    <property type="match status" value="1"/>
</dbReference>
<evidence type="ECO:0000313" key="7">
    <source>
        <dbReference type="EMBL" id="VDM68374.1"/>
    </source>
</evidence>
<keyword evidence="3" id="KW-0067">ATP-binding</keyword>
<proteinExistence type="inferred from homology"/>
<keyword evidence="8" id="KW-1185">Reference proteome</keyword>
<dbReference type="EMBL" id="UYYB01008599">
    <property type="protein sequence ID" value="VDM68374.1"/>
    <property type="molecule type" value="Genomic_DNA"/>
</dbReference>
<organism evidence="7 8">
    <name type="scientific">Strongylus vulgaris</name>
    <name type="common">Blood worm</name>
    <dbReference type="NCBI Taxonomy" id="40348"/>
    <lineage>
        <taxon>Eukaryota</taxon>
        <taxon>Metazoa</taxon>
        <taxon>Ecdysozoa</taxon>
        <taxon>Nematoda</taxon>
        <taxon>Chromadorea</taxon>
        <taxon>Rhabditida</taxon>
        <taxon>Rhabditina</taxon>
        <taxon>Rhabditomorpha</taxon>
        <taxon>Strongyloidea</taxon>
        <taxon>Strongylidae</taxon>
        <taxon>Strongylus</taxon>
    </lineage>
</organism>
<evidence type="ECO:0000256" key="1">
    <source>
        <dbReference type="ARBA" id="ARBA00007381"/>
    </source>
</evidence>
<dbReference type="PANTHER" id="PTHR45639">
    <property type="entry name" value="HSC70CB, ISOFORM G-RELATED"/>
    <property type="match status" value="1"/>
</dbReference>
<evidence type="ECO:0000256" key="6">
    <source>
        <dbReference type="SAM" id="MobiDB-lite"/>
    </source>
</evidence>
<evidence type="ECO:0000256" key="3">
    <source>
        <dbReference type="ARBA" id="ARBA00022840"/>
    </source>
</evidence>
<dbReference type="Gene3D" id="1.20.1270.10">
    <property type="match status" value="1"/>
</dbReference>
<dbReference type="GO" id="GO:0005524">
    <property type="term" value="F:ATP binding"/>
    <property type="evidence" value="ECO:0007669"/>
    <property type="project" value="UniProtKB-KW"/>
</dbReference>
<dbReference type="OrthoDB" id="5852880at2759"/>
<keyword evidence="2" id="KW-0547">Nucleotide-binding</keyword>
<dbReference type="GO" id="GO:0034663">
    <property type="term" value="C:endoplasmic reticulum chaperone complex"/>
    <property type="evidence" value="ECO:0007669"/>
    <property type="project" value="TreeGrafter"/>
</dbReference>
<dbReference type="AlphaFoldDB" id="A0A3P7IS92"/>
<dbReference type="GO" id="GO:0030968">
    <property type="term" value="P:endoplasmic reticulum unfolded protein response"/>
    <property type="evidence" value="ECO:0007669"/>
    <property type="project" value="TreeGrafter"/>
</dbReference>
<reference evidence="7 8" key="1">
    <citation type="submission" date="2018-11" db="EMBL/GenBank/DDBJ databases">
        <authorList>
            <consortium name="Pathogen Informatics"/>
        </authorList>
    </citation>
    <scope>NUCLEOTIDE SEQUENCE [LARGE SCALE GENOMIC DNA]</scope>
</reference>
<sequence length="282" mass="32908">MFFSCSKIKYFSLEQFEKREKHARERAAAENDLEGYAFEVTQLLENEEFLKHATEEEKNKIGEECKRIRTWLEDDTTPETKTSDFTKHHVTLKALVRPVKKRVEEAKTLLPAITNLESLINSSRIMSKMGGDDEKSLFNKTDADAFAKKLDKVETWLKEKKEAQAKRQPYEDPVLLTSEVAVKLKSLDRELGAFMKKMRQTKLEDLEKMMKKKDADGKEKTENTTDNEKEGEKSKKEEGEAKKEEQVKNEEEQRKEEGEQKEEKDEKEVVNHTKEKAVKIEL</sequence>
<dbReference type="PANTHER" id="PTHR45639:SF3">
    <property type="entry name" value="HYPOXIA UP-REGULATED PROTEIN 1"/>
    <property type="match status" value="1"/>
</dbReference>
<accession>A0A3P7IS92</accession>
<name>A0A3P7IS92_STRVU</name>
<evidence type="ECO:0000256" key="4">
    <source>
        <dbReference type="ARBA" id="ARBA00023186"/>
    </source>
</evidence>
<keyword evidence="4" id="KW-0143">Chaperone</keyword>
<evidence type="ECO:0000256" key="5">
    <source>
        <dbReference type="ARBA" id="ARBA00040503"/>
    </source>
</evidence>
<evidence type="ECO:0000313" key="8">
    <source>
        <dbReference type="Proteomes" id="UP000270094"/>
    </source>
</evidence>